<dbReference type="SUPFAM" id="SSF48452">
    <property type="entry name" value="TPR-like"/>
    <property type="match status" value="1"/>
</dbReference>
<gene>
    <name evidence="1" type="ORF">SAMN04489716_9312</name>
</gene>
<organism evidence="1 2">
    <name type="scientific">Actinoplanes derwentensis</name>
    <dbReference type="NCBI Taxonomy" id="113562"/>
    <lineage>
        <taxon>Bacteria</taxon>
        <taxon>Bacillati</taxon>
        <taxon>Actinomycetota</taxon>
        <taxon>Actinomycetes</taxon>
        <taxon>Micromonosporales</taxon>
        <taxon>Micromonosporaceae</taxon>
        <taxon>Actinoplanes</taxon>
    </lineage>
</organism>
<evidence type="ECO:0008006" key="3">
    <source>
        <dbReference type="Google" id="ProtNLM"/>
    </source>
</evidence>
<proteinExistence type="predicted"/>
<sequence>MSDWPELNATASAAFDTFTETGEPRFADRAVDGFRTVCDLVPPDHPQRTMYLANLSVTLISRFERTGEATDLHEAVRTGRLALAAAPAGHPARAGRLSTLSSLLWTRYEYTGALDDLTEAVRTAGEAVTSANPGDPDMPVYLARFANTRFQSHLRYGDAAVTAAGRAVAATADSDPLRAGWWSNLGIYLRTRFERTGSRSDLDLAVHAAQQAVTATGDGDPDQARYLSDLGNSLRTRHHLTGSDTDLDQAIETGRRSVRATPAGADNAIRAGQAACSYSWRSPPSRSCRRMRRRARVTGSVIGSGSDCSGRALAMPRCGRC</sequence>
<reference evidence="1 2" key="1">
    <citation type="submission" date="2016-10" db="EMBL/GenBank/DDBJ databases">
        <authorList>
            <person name="de Groot N.N."/>
        </authorList>
    </citation>
    <scope>NUCLEOTIDE SEQUENCE [LARGE SCALE GENOMIC DNA]</scope>
    <source>
        <strain evidence="1 2">DSM 43941</strain>
    </source>
</reference>
<dbReference type="AlphaFoldDB" id="A0A1H2DDM1"/>
<dbReference type="EMBL" id="LT629758">
    <property type="protein sequence ID" value="SDT80684.1"/>
    <property type="molecule type" value="Genomic_DNA"/>
</dbReference>
<dbReference type="InterPro" id="IPR011990">
    <property type="entry name" value="TPR-like_helical_dom_sf"/>
</dbReference>
<dbReference type="STRING" id="113562.SAMN04489716_9312"/>
<accession>A0A1H2DDM1</accession>
<dbReference type="Gene3D" id="1.25.40.10">
    <property type="entry name" value="Tetratricopeptide repeat domain"/>
    <property type="match status" value="2"/>
</dbReference>
<protein>
    <recommendedName>
        <fullName evidence="3">Tetratricopeptide repeat-containing protein</fullName>
    </recommendedName>
</protein>
<name>A0A1H2DDM1_9ACTN</name>
<dbReference type="Proteomes" id="UP000198688">
    <property type="component" value="Chromosome I"/>
</dbReference>
<evidence type="ECO:0000313" key="1">
    <source>
        <dbReference type="EMBL" id="SDT80684.1"/>
    </source>
</evidence>
<keyword evidence="2" id="KW-1185">Reference proteome</keyword>
<evidence type="ECO:0000313" key="2">
    <source>
        <dbReference type="Proteomes" id="UP000198688"/>
    </source>
</evidence>